<dbReference type="EMBL" id="VSIY01000015">
    <property type="protein sequence ID" value="TYB77636.1"/>
    <property type="molecule type" value="Genomic_DNA"/>
</dbReference>
<comment type="caution">
    <text evidence="1">The sequence shown here is derived from an EMBL/GenBank/DDBJ whole genome shotgun (WGS) entry which is preliminary data.</text>
</comment>
<organism evidence="1 2">
    <name type="scientific">Maritimibacter fusiformis</name>
    <dbReference type="NCBI Taxonomy" id="2603819"/>
    <lineage>
        <taxon>Bacteria</taxon>
        <taxon>Pseudomonadati</taxon>
        <taxon>Pseudomonadota</taxon>
        <taxon>Alphaproteobacteria</taxon>
        <taxon>Rhodobacterales</taxon>
        <taxon>Roseobacteraceae</taxon>
        <taxon>Maritimibacter</taxon>
    </lineage>
</organism>
<evidence type="ECO:0000313" key="2">
    <source>
        <dbReference type="Proteomes" id="UP000322080"/>
    </source>
</evidence>
<evidence type="ECO:0000313" key="1">
    <source>
        <dbReference type="EMBL" id="TYB77636.1"/>
    </source>
</evidence>
<reference evidence="1 2" key="1">
    <citation type="submission" date="2019-08" db="EMBL/GenBank/DDBJ databases">
        <title>Identification of a novel species of the genus Boseongicola.</title>
        <authorList>
            <person name="Zhang X.-Q."/>
        </authorList>
    </citation>
    <scope>NUCLEOTIDE SEQUENCE [LARGE SCALE GENOMIC DNA]</scope>
    <source>
        <strain evidence="1 2">HY14</strain>
    </source>
</reference>
<dbReference type="InterPro" id="IPR029063">
    <property type="entry name" value="SAM-dependent_MTases_sf"/>
</dbReference>
<proteinExistence type="predicted"/>
<protein>
    <recommendedName>
        <fullName evidence="3">Class I SAM-dependent methyltransferase</fullName>
    </recommendedName>
</protein>
<dbReference type="Proteomes" id="UP000322080">
    <property type="component" value="Unassembled WGS sequence"/>
</dbReference>
<dbReference type="Gene3D" id="3.40.50.150">
    <property type="entry name" value="Vaccinia Virus protein VP39"/>
    <property type="match status" value="1"/>
</dbReference>
<dbReference type="RefSeq" id="WP_148379589.1">
    <property type="nucleotide sequence ID" value="NZ_VSIY01000015.1"/>
</dbReference>
<evidence type="ECO:0008006" key="3">
    <source>
        <dbReference type="Google" id="ProtNLM"/>
    </source>
</evidence>
<sequence length="219" mass="25565">MREARRAFRAKRAERKKAAIYSSGEYWQDRMDLLYYGYVDFIMRTLARDARSHLDVGTANCPYQEWFDWIPERISFDRAPPYASDSVTGIEGDFMEHDFGRRFDVVTCLQVLEHVPEAEAFTRRLMALGDLVILSVPFMWPAFMLEDHVHDPVGLEKLVAWAGREPNYHVVVEEPFRSRKRLIAVFDTADPKAGWGKKHVHRRVRREARLPKSVLPNKG</sequence>
<dbReference type="SUPFAM" id="SSF53335">
    <property type="entry name" value="S-adenosyl-L-methionine-dependent methyltransferases"/>
    <property type="match status" value="1"/>
</dbReference>
<keyword evidence="2" id="KW-1185">Reference proteome</keyword>
<name>A0A5D0R9U4_9RHOB</name>
<accession>A0A5D0R9U4</accession>
<gene>
    <name evidence="1" type="ORF">FVF75_15350</name>
</gene>
<dbReference type="AlphaFoldDB" id="A0A5D0R9U4"/>